<name>A0ABW9YVT2_9HYPH</name>
<dbReference type="InterPro" id="IPR004812">
    <property type="entry name" value="Efflux_drug-R_Bcr/CmlA"/>
</dbReference>
<dbReference type="SUPFAM" id="SSF103473">
    <property type="entry name" value="MFS general substrate transporter"/>
    <property type="match status" value="1"/>
</dbReference>
<comment type="subcellular location">
    <subcellularLocation>
        <location evidence="8">Cell inner membrane</location>
        <topology evidence="8">Multi-pass membrane protein</topology>
    </subcellularLocation>
    <subcellularLocation>
        <location evidence="1">Cell membrane</location>
        <topology evidence="1">Multi-pass membrane protein</topology>
    </subcellularLocation>
</comment>
<feature type="transmembrane region" description="Helical" evidence="8">
    <location>
        <begin position="47"/>
        <end position="63"/>
    </location>
</feature>
<feature type="transmembrane region" description="Helical" evidence="8">
    <location>
        <begin position="216"/>
        <end position="237"/>
    </location>
</feature>
<dbReference type="PANTHER" id="PTHR23502">
    <property type="entry name" value="MAJOR FACILITATOR SUPERFAMILY"/>
    <property type="match status" value="1"/>
</dbReference>
<dbReference type="Pfam" id="PF07690">
    <property type="entry name" value="MFS_1"/>
    <property type="match status" value="1"/>
</dbReference>
<dbReference type="PANTHER" id="PTHR23502:SF132">
    <property type="entry name" value="POLYAMINE TRANSPORTER 2-RELATED"/>
    <property type="match status" value="1"/>
</dbReference>
<keyword evidence="5 8" id="KW-0812">Transmembrane</keyword>
<keyword evidence="7 8" id="KW-0472">Membrane</keyword>
<reference evidence="10 11" key="1">
    <citation type="submission" date="2020-01" db="EMBL/GenBank/DDBJ databases">
        <title>Microvirga sp. nov., an arsenate reduction bacterium isolated from Tibet hotspring sediments.</title>
        <authorList>
            <person name="Yuan C.-G."/>
        </authorList>
    </citation>
    <scope>NUCLEOTIDE SEQUENCE [LARGE SCALE GENOMIC DNA]</scope>
    <source>
        <strain evidence="10 11">SYSU G3D203</strain>
    </source>
</reference>
<dbReference type="NCBIfam" id="TIGR00710">
    <property type="entry name" value="efflux_Bcr_CflA"/>
    <property type="match status" value="1"/>
</dbReference>
<feature type="transmembrane region" description="Helical" evidence="8">
    <location>
        <begin position="367"/>
        <end position="387"/>
    </location>
</feature>
<comment type="caution">
    <text evidence="10">The sequence shown here is derived from an EMBL/GenBank/DDBJ whole genome shotgun (WGS) entry which is preliminary data.</text>
</comment>
<keyword evidence="6 8" id="KW-1133">Transmembrane helix</keyword>
<evidence type="ECO:0000256" key="4">
    <source>
        <dbReference type="ARBA" id="ARBA00022475"/>
    </source>
</evidence>
<dbReference type="InterPro" id="IPR011701">
    <property type="entry name" value="MFS"/>
</dbReference>
<feature type="transmembrane region" description="Helical" evidence="8">
    <location>
        <begin position="279"/>
        <end position="300"/>
    </location>
</feature>
<evidence type="ECO:0000256" key="1">
    <source>
        <dbReference type="ARBA" id="ARBA00004651"/>
    </source>
</evidence>
<evidence type="ECO:0000256" key="5">
    <source>
        <dbReference type="ARBA" id="ARBA00022692"/>
    </source>
</evidence>
<feature type="transmembrane region" description="Helical" evidence="8">
    <location>
        <begin position="133"/>
        <end position="155"/>
    </location>
</feature>
<protein>
    <recommendedName>
        <fullName evidence="8">Bcr/CflA family efflux transporter</fullName>
    </recommendedName>
</protein>
<comment type="similarity">
    <text evidence="2 8">Belongs to the major facilitator superfamily. Bcr/CmlA family.</text>
</comment>
<feature type="transmembrane region" description="Helical" evidence="8">
    <location>
        <begin position="161"/>
        <end position="181"/>
    </location>
</feature>
<evidence type="ECO:0000259" key="9">
    <source>
        <dbReference type="PROSITE" id="PS50850"/>
    </source>
</evidence>
<feature type="transmembrane region" description="Helical" evidence="8">
    <location>
        <begin position="75"/>
        <end position="94"/>
    </location>
</feature>
<evidence type="ECO:0000313" key="10">
    <source>
        <dbReference type="EMBL" id="NBJ23771.1"/>
    </source>
</evidence>
<keyword evidence="8" id="KW-0997">Cell inner membrane</keyword>
<sequence>MLKPDTLALTVVLALLTALGPLSTDMYLPSLPAIASGLEATTGQTQLTLSAFLLGFAAGQFVYGPVSDRIGRKPVLLFGLGLFTLASLICALSPNIETLIGARFLQALGASGPIVLGRAIVRDFYEGPRAGRELSRMGTIMGVVPAAAPILGGVIERFSGWRVTFAVSILFGIAMAAVIGLRMPESIRKKSEVPISFAAILRGFGILLGHKGYRTYVGLSMLTYGGLFAFISGSSFVLQRIYGLDELSYAFSFTFVVVGFIGGTYLAQHLVGRRGLDGTIQLGVTCLALGGATMLVLVLLGVPSSLGISAPMAVYGIGVGLTMPQSMASALMPFPERAGAASSLLGICQMTFAAIVGIGLGRNLDGSAIPLPATIAATGVLALILFVTTGRARRHQPGG</sequence>
<evidence type="ECO:0000256" key="2">
    <source>
        <dbReference type="ARBA" id="ARBA00006236"/>
    </source>
</evidence>
<comment type="caution">
    <text evidence="8">Lacks conserved residue(s) required for the propagation of feature annotation.</text>
</comment>
<dbReference type="CDD" id="cd17320">
    <property type="entry name" value="MFS_MdfA_MDR_like"/>
    <property type="match status" value="1"/>
</dbReference>
<accession>A0ABW9YVT2</accession>
<dbReference type="PROSITE" id="PS50850">
    <property type="entry name" value="MFS"/>
    <property type="match status" value="1"/>
</dbReference>
<feature type="transmembrane region" description="Helical" evidence="8">
    <location>
        <begin position="312"/>
        <end position="332"/>
    </location>
</feature>
<dbReference type="InterPro" id="IPR020846">
    <property type="entry name" value="MFS_dom"/>
</dbReference>
<evidence type="ECO:0000256" key="3">
    <source>
        <dbReference type="ARBA" id="ARBA00022448"/>
    </source>
</evidence>
<dbReference type="EMBL" id="JAAAXJ010000002">
    <property type="protein sequence ID" value="NBJ23771.1"/>
    <property type="molecule type" value="Genomic_DNA"/>
</dbReference>
<dbReference type="RefSeq" id="WP_161721053.1">
    <property type="nucleotide sequence ID" value="NZ_JAAAXI010000001.1"/>
</dbReference>
<feature type="transmembrane region" description="Helical" evidence="8">
    <location>
        <begin position="249"/>
        <end position="267"/>
    </location>
</feature>
<gene>
    <name evidence="10" type="ORF">GR303_05305</name>
</gene>
<dbReference type="Gene3D" id="1.20.1720.10">
    <property type="entry name" value="Multidrug resistance protein D"/>
    <property type="match status" value="1"/>
</dbReference>
<dbReference type="InterPro" id="IPR036259">
    <property type="entry name" value="MFS_trans_sf"/>
</dbReference>
<evidence type="ECO:0000256" key="7">
    <source>
        <dbReference type="ARBA" id="ARBA00023136"/>
    </source>
</evidence>
<feature type="transmembrane region" description="Helical" evidence="8">
    <location>
        <begin position="100"/>
        <end position="121"/>
    </location>
</feature>
<proteinExistence type="inferred from homology"/>
<evidence type="ECO:0000256" key="8">
    <source>
        <dbReference type="RuleBase" id="RU365088"/>
    </source>
</evidence>
<keyword evidence="4" id="KW-1003">Cell membrane</keyword>
<evidence type="ECO:0000256" key="6">
    <source>
        <dbReference type="ARBA" id="ARBA00022989"/>
    </source>
</evidence>
<feature type="domain" description="Major facilitator superfamily (MFS) profile" evidence="9">
    <location>
        <begin position="9"/>
        <end position="391"/>
    </location>
</feature>
<keyword evidence="11" id="KW-1185">Reference proteome</keyword>
<keyword evidence="3 8" id="KW-0813">Transport</keyword>
<evidence type="ECO:0000313" key="11">
    <source>
        <dbReference type="Proteomes" id="UP000818323"/>
    </source>
</evidence>
<organism evidence="10 11">
    <name type="scientific">Microvirga arsenatis</name>
    <dbReference type="NCBI Taxonomy" id="2692265"/>
    <lineage>
        <taxon>Bacteria</taxon>
        <taxon>Pseudomonadati</taxon>
        <taxon>Pseudomonadota</taxon>
        <taxon>Alphaproteobacteria</taxon>
        <taxon>Hyphomicrobiales</taxon>
        <taxon>Methylobacteriaceae</taxon>
        <taxon>Microvirga</taxon>
    </lineage>
</organism>
<dbReference type="Proteomes" id="UP000818323">
    <property type="component" value="Unassembled WGS sequence"/>
</dbReference>
<feature type="transmembrane region" description="Helical" evidence="8">
    <location>
        <begin position="344"/>
        <end position="361"/>
    </location>
</feature>